<evidence type="ECO:0000313" key="3">
    <source>
        <dbReference type="Proteomes" id="UP000683575"/>
    </source>
</evidence>
<dbReference type="InterPro" id="IPR003779">
    <property type="entry name" value="CMD-like"/>
</dbReference>
<reference evidence="2" key="1">
    <citation type="submission" date="2021-06" db="EMBL/GenBank/DDBJ databases">
        <title>Complete genome sequence of Nocardioides sp. G188.</title>
        <authorList>
            <person name="Im W.-T."/>
        </authorList>
    </citation>
    <scope>NUCLEOTIDE SEQUENCE</scope>
    <source>
        <strain evidence="2">G188</strain>
    </source>
</reference>
<dbReference type="Pfam" id="PF02627">
    <property type="entry name" value="CMD"/>
    <property type="match status" value="1"/>
</dbReference>
<organism evidence="2 3">
    <name type="scientific">Nocardioides panacis</name>
    <dbReference type="NCBI Taxonomy" id="2849501"/>
    <lineage>
        <taxon>Bacteria</taxon>
        <taxon>Bacillati</taxon>
        <taxon>Actinomycetota</taxon>
        <taxon>Actinomycetes</taxon>
        <taxon>Propionibacteriales</taxon>
        <taxon>Nocardioidaceae</taxon>
        <taxon>Nocardioides</taxon>
    </lineage>
</organism>
<dbReference type="Proteomes" id="UP000683575">
    <property type="component" value="Chromosome"/>
</dbReference>
<dbReference type="PANTHER" id="PTHR34846">
    <property type="entry name" value="4-CARBOXYMUCONOLACTONE DECARBOXYLASE FAMILY PROTEIN (AFU_ORTHOLOGUE AFUA_6G11590)"/>
    <property type="match status" value="1"/>
</dbReference>
<dbReference type="RefSeq" id="WP_216941889.1">
    <property type="nucleotide sequence ID" value="NZ_CP077062.1"/>
</dbReference>
<gene>
    <name evidence="2" type="ORF">KRR39_10085</name>
</gene>
<dbReference type="KEGG" id="nps:KRR39_10085"/>
<accession>A0A975Y200</accession>
<dbReference type="PANTHER" id="PTHR34846:SF10">
    <property type="entry name" value="CYTOPLASMIC PROTEIN"/>
    <property type="match status" value="1"/>
</dbReference>
<feature type="domain" description="Carboxymuconolactone decarboxylase-like" evidence="1">
    <location>
        <begin position="42"/>
        <end position="123"/>
    </location>
</feature>
<keyword evidence="3" id="KW-1185">Reference proteome</keyword>
<dbReference type="AlphaFoldDB" id="A0A975Y200"/>
<name>A0A975Y200_9ACTN</name>
<dbReference type="GO" id="GO:0051920">
    <property type="term" value="F:peroxiredoxin activity"/>
    <property type="evidence" value="ECO:0007669"/>
    <property type="project" value="InterPro"/>
</dbReference>
<protein>
    <submittedName>
        <fullName evidence="2">Carboxymuconolactone decarboxylase family protein</fullName>
    </submittedName>
</protein>
<evidence type="ECO:0000259" key="1">
    <source>
        <dbReference type="Pfam" id="PF02627"/>
    </source>
</evidence>
<proteinExistence type="predicted"/>
<evidence type="ECO:0000313" key="2">
    <source>
        <dbReference type="EMBL" id="QWZ10043.1"/>
    </source>
</evidence>
<dbReference type="EMBL" id="CP077062">
    <property type="protein sequence ID" value="QWZ10043.1"/>
    <property type="molecule type" value="Genomic_DNA"/>
</dbReference>
<sequence length="194" mass="21293">MTIRIPATEITGLYGALVKTVSKRMFGRVPESLGVMWHNVPVLKASMAFGQKLQKWDRCDQTLKSFAHMAVASYIGCSWCLDLNYFMAFNEGLDVDRAREIPRWRESEVFTPLEREVLEYAEAISSTPPAVTDEMVASLHDQLGAAAVVELTSVIGFANLTTRSNVALGIESEGFAAACHLEPLAERPGVASRA</sequence>